<organism evidence="2 3">
    <name type="scientific">Flavihumibacter petaseus NBRC 106054</name>
    <dbReference type="NCBI Taxonomy" id="1220578"/>
    <lineage>
        <taxon>Bacteria</taxon>
        <taxon>Pseudomonadati</taxon>
        <taxon>Bacteroidota</taxon>
        <taxon>Chitinophagia</taxon>
        <taxon>Chitinophagales</taxon>
        <taxon>Chitinophagaceae</taxon>
        <taxon>Flavihumibacter</taxon>
    </lineage>
</organism>
<feature type="transmembrane region" description="Helical" evidence="1">
    <location>
        <begin position="179"/>
        <end position="200"/>
    </location>
</feature>
<evidence type="ECO:0000313" key="2">
    <source>
        <dbReference type="EMBL" id="GAO44809.1"/>
    </source>
</evidence>
<keyword evidence="1" id="KW-0472">Membrane</keyword>
<evidence type="ECO:0000313" key="3">
    <source>
        <dbReference type="Proteomes" id="UP000033121"/>
    </source>
</evidence>
<dbReference type="RefSeq" id="WP_046370816.1">
    <property type="nucleotide sequence ID" value="NZ_BBWV01000004.1"/>
</dbReference>
<evidence type="ECO:0000256" key="1">
    <source>
        <dbReference type="SAM" id="Phobius"/>
    </source>
</evidence>
<name>A0A0E9N4Q0_9BACT</name>
<feature type="transmembrane region" description="Helical" evidence="1">
    <location>
        <begin position="24"/>
        <end position="47"/>
    </location>
</feature>
<feature type="transmembrane region" description="Helical" evidence="1">
    <location>
        <begin position="100"/>
        <end position="122"/>
    </location>
</feature>
<keyword evidence="1" id="KW-0812">Transmembrane</keyword>
<dbReference type="AlphaFoldDB" id="A0A0E9N4Q0"/>
<keyword evidence="1" id="KW-1133">Transmembrane helix</keyword>
<dbReference type="STRING" id="1220578.FPE01S_04_00520"/>
<gene>
    <name evidence="2" type="ORF">FPE01S_04_00520</name>
</gene>
<protein>
    <submittedName>
        <fullName evidence="2">Uncharacterized protein</fullName>
    </submittedName>
</protein>
<proteinExistence type="predicted"/>
<sequence>MNNAFSFKRLSLLLRKQWLENNRFYGLATLALLAVILLTFIIFWISISHTNYREEETVVIYFVGLYLIGCIYASIAFQAFAEKEKGQYLLSLPATHAEKLVTVILFTTVAFFAVYTACFYLVKWAAFAWVRYKMTTDPSLRLVPLREDGPAPKVIPYLLMGFLAVQALFLLGSVYFKRFAYIKTIIVGVVFIGLYIFVMVKVHKAVLPSGFYWEGFRVVQNNIPDQPDMYRIYSYGETFKDVSLEVIKWMWAPVFWVIAWFRLKEKEI</sequence>
<dbReference type="EMBL" id="BBWV01000004">
    <property type="protein sequence ID" value="GAO44809.1"/>
    <property type="molecule type" value="Genomic_DNA"/>
</dbReference>
<comment type="caution">
    <text evidence="2">The sequence shown here is derived from an EMBL/GenBank/DDBJ whole genome shotgun (WGS) entry which is preliminary data.</text>
</comment>
<dbReference type="OrthoDB" id="1523880at2"/>
<dbReference type="Proteomes" id="UP000033121">
    <property type="component" value="Unassembled WGS sequence"/>
</dbReference>
<keyword evidence="3" id="KW-1185">Reference proteome</keyword>
<accession>A0A0E9N4Q0</accession>
<reference evidence="2 3" key="1">
    <citation type="submission" date="2015-04" db="EMBL/GenBank/DDBJ databases">
        <title>Whole genome shotgun sequence of Flavihumibacter petaseus NBRC 106054.</title>
        <authorList>
            <person name="Miyazawa S."/>
            <person name="Hosoyama A."/>
            <person name="Hashimoto M."/>
            <person name="Noguchi M."/>
            <person name="Tsuchikane K."/>
            <person name="Ohji S."/>
            <person name="Yamazoe A."/>
            <person name="Ichikawa N."/>
            <person name="Kimura A."/>
            <person name="Fujita N."/>
        </authorList>
    </citation>
    <scope>NUCLEOTIDE SEQUENCE [LARGE SCALE GENOMIC DNA]</scope>
    <source>
        <strain evidence="2 3">NBRC 106054</strain>
    </source>
</reference>
<feature type="transmembrane region" description="Helical" evidence="1">
    <location>
        <begin position="59"/>
        <end position="80"/>
    </location>
</feature>
<feature type="transmembrane region" description="Helical" evidence="1">
    <location>
        <begin position="154"/>
        <end position="172"/>
    </location>
</feature>